<dbReference type="OrthoDB" id="8097684at2"/>
<dbReference type="PANTHER" id="PTHR30579">
    <property type="entry name" value="TRANSCRIPTIONAL REGULATOR"/>
    <property type="match status" value="1"/>
</dbReference>
<dbReference type="PROSITE" id="PS50931">
    <property type="entry name" value="HTH_LYSR"/>
    <property type="match status" value="1"/>
</dbReference>
<dbReference type="STRING" id="337701.SAMN05444398_105203"/>
<dbReference type="Pfam" id="PF03466">
    <property type="entry name" value="LysR_substrate"/>
    <property type="match status" value="1"/>
</dbReference>
<dbReference type="Pfam" id="PF00126">
    <property type="entry name" value="HTH_1"/>
    <property type="match status" value="1"/>
</dbReference>
<keyword evidence="3 6" id="KW-0238">DNA-binding</keyword>
<sequence>MRNLDTTTLRSFVAVADCGGVTRAAGMLHLTQSAVSMQIKRLEELLGLSLFDRNNRRVTLTASGEQLLGYARRILELNDEAVGRLTEQTFEGELVLGVPNDIVYPVIPRVLKSFNTAFPRVSVNLKSSSTVRLLEGLKKGELDLILTTEENVGPEGETLSEMQLRWTGAVDGAAWKKRPLRLAFCKYCIFRPLVLRKLEAAGIDWELAVDSDDDRAVEALTSADLAVGAYLEESIPPHLEAITPGAALPDLGVQKVNLYTRSGRDELLEELANMLRKGYGAVRPVTSVNAA</sequence>
<comment type="similarity">
    <text evidence="1">Belongs to the LysR transcriptional regulatory family.</text>
</comment>
<dbReference type="InterPro" id="IPR036388">
    <property type="entry name" value="WH-like_DNA-bd_sf"/>
</dbReference>
<dbReference type="Gene3D" id="3.40.190.10">
    <property type="entry name" value="Periplasmic binding protein-like II"/>
    <property type="match status" value="2"/>
</dbReference>
<dbReference type="GO" id="GO:0003700">
    <property type="term" value="F:DNA-binding transcription factor activity"/>
    <property type="evidence" value="ECO:0007669"/>
    <property type="project" value="InterPro"/>
</dbReference>
<dbReference type="InterPro" id="IPR050176">
    <property type="entry name" value="LTTR"/>
</dbReference>
<gene>
    <name evidence="6" type="ORF">SAMN05444398_105203</name>
</gene>
<dbReference type="SUPFAM" id="SSF46785">
    <property type="entry name" value="Winged helix' DNA-binding domain"/>
    <property type="match status" value="1"/>
</dbReference>
<dbReference type="SUPFAM" id="SSF53850">
    <property type="entry name" value="Periplasmic binding protein-like II"/>
    <property type="match status" value="1"/>
</dbReference>
<dbReference type="InterPro" id="IPR000847">
    <property type="entry name" value="LysR_HTH_N"/>
</dbReference>
<name>A0A1M7DBU4_9RHOB</name>
<dbReference type="InterPro" id="IPR005119">
    <property type="entry name" value="LysR_subst-bd"/>
</dbReference>
<evidence type="ECO:0000313" key="6">
    <source>
        <dbReference type="EMBL" id="SHL77001.1"/>
    </source>
</evidence>
<evidence type="ECO:0000256" key="1">
    <source>
        <dbReference type="ARBA" id="ARBA00009437"/>
    </source>
</evidence>
<reference evidence="6 7" key="1">
    <citation type="submission" date="2016-11" db="EMBL/GenBank/DDBJ databases">
        <authorList>
            <person name="Jaros S."/>
            <person name="Januszkiewicz K."/>
            <person name="Wedrychowicz H."/>
        </authorList>
    </citation>
    <scope>NUCLEOTIDE SEQUENCE [LARGE SCALE GENOMIC DNA]</scope>
    <source>
        <strain evidence="6 7">DSM 29589</strain>
    </source>
</reference>
<keyword evidence="7" id="KW-1185">Reference proteome</keyword>
<evidence type="ECO:0000256" key="4">
    <source>
        <dbReference type="ARBA" id="ARBA00023163"/>
    </source>
</evidence>
<organism evidence="6 7">
    <name type="scientific">Roseovarius pacificus</name>
    <dbReference type="NCBI Taxonomy" id="337701"/>
    <lineage>
        <taxon>Bacteria</taxon>
        <taxon>Pseudomonadati</taxon>
        <taxon>Pseudomonadota</taxon>
        <taxon>Alphaproteobacteria</taxon>
        <taxon>Rhodobacterales</taxon>
        <taxon>Roseobacteraceae</taxon>
        <taxon>Roseovarius</taxon>
    </lineage>
</organism>
<dbReference type="PANTHER" id="PTHR30579:SF7">
    <property type="entry name" value="HTH-TYPE TRANSCRIPTIONAL REGULATOR LRHA-RELATED"/>
    <property type="match status" value="1"/>
</dbReference>
<dbReference type="PRINTS" id="PR00039">
    <property type="entry name" value="HTHLYSR"/>
</dbReference>
<keyword evidence="4" id="KW-0804">Transcription</keyword>
<evidence type="ECO:0000256" key="3">
    <source>
        <dbReference type="ARBA" id="ARBA00023125"/>
    </source>
</evidence>
<dbReference type="FunFam" id="1.10.10.10:FF:000001">
    <property type="entry name" value="LysR family transcriptional regulator"/>
    <property type="match status" value="1"/>
</dbReference>
<keyword evidence="2" id="KW-0805">Transcription regulation</keyword>
<evidence type="ECO:0000313" key="7">
    <source>
        <dbReference type="Proteomes" id="UP000183974"/>
    </source>
</evidence>
<evidence type="ECO:0000259" key="5">
    <source>
        <dbReference type="PROSITE" id="PS50931"/>
    </source>
</evidence>
<dbReference type="InterPro" id="IPR036390">
    <property type="entry name" value="WH_DNA-bd_sf"/>
</dbReference>
<evidence type="ECO:0000256" key="2">
    <source>
        <dbReference type="ARBA" id="ARBA00023015"/>
    </source>
</evidence>
<proteinExistence type="inferred from homology"/>
<dbReference type="Proteomes" id="UP000183974">
    <property type="component" value="Unassembled WGS sequence"/>
</dbReference>
<dbReference type="Gene3D" id="1.10.10.10">
    <property type="entry name" value="Winged helix-like DNA-binding domain superfamily/Winged helix DNA-binding domain"/>
    <property type="match status" value="1"/>
</dbReference>
<accession>A0A1M7DBU4</accession>
<feature type="domain" description="HTH lysR-type" evidence="5">
    <location>
        <begin position="4"/>
        <end position="61"/>
    </location>
</feature>
<dbReference type="RefSeq" id="WP_073034850.1">
    <property type="nucleotide sequence ID" value="NZ_BMLR01000005.1"/>
</dbReference>
<protein>
    <submittedName>
        <fullName evidence="6">DNA-binding transcriptional regulator, LysR family</fullName>
    </submittedName>
</protein>
<dbReference type="EMBL" id="FRBR01000005">
    <property type="protein sequence ID" value="SHL77001.1"/>
    <property type="molecule type" value="Genomic_DNA"/>
</dbReference>
<dbReference type="AlphaFoldDB" id="A0A1M7DBU4"/>
<dbReference type="GO" id="GO:0003677">
    <property type="term" value="F:DNA binding"/>
    <property type="evidence" value="ECO:0007669"/>
    <property type="project" value="UniProtKB-KW"/>
</dbReference>